<dbReference type="OrthoDB" id="2798026at2759"/>
<dbReference type="GO" id="GO:0051321">
    <property type="term" value="P:meiotic cell cycle"/>
    <property type="evidence" value="ECO:0007669"/>
    <property type="project" value="UniProtKB-KW"/>
</dbReference>
<proteinExistence type="predicted"/>
<dbReference type="PANTHER" id="PTHR40375:SF2">
    <property type="entry name" value="SPORULATION-SPECIFIC PROTEIN 22"/>
    <property type="match status" value="1"/>
</dbReference>
<comment type="caution">
    <text evidence="2">The sequence shown here is derived from an EMBL/GenBank/DDBJ whole genome shotgun (WGS) entry which is preliminary data.</text>
</comment>
<sequence length="370" mass="41268">MSTRKRKFSPDLQGIFEEIQSILTKIKPKLNDSRQSAWIPLRTDLLQIAVLAESFTKQRPRSNKEWRHLADTLDREGVNLWNASTLIREATDDGHRSIFAALRLAGFRLIEAGLEQKPGIETLTHVLQLASKAGASLSEIGSNDLAASVLGCAAKYEESLRSTDDPQGVQARSRARATMVYYSSRMEAAWREGNDGIADFMLEKVTENDQCLSLLPPPDRTVLAAKLLEIGKTLLRTGSRDSNHSASNARKSIKWIQKSFSIIEPLEDAGDADNRNLKRSILRSLARAYFLSSSEDPDNLTRAEASLHELIASVDSSVDHTSAEYQQLRWMRIAILKRRKAGTSALLDAFQSIIDIWNFQKATLPTSCKS</sequence>
<evidence type="ECO:0000313" key="2">
    <source>
        <dbReference type="EMBL" id="OBZ78675.1"/>
    </source>
</evidence>
<name>A0A1C7MP65_GRIFR</name>
<dbReference type="AlphaFoldDB" id="A0A1C7MP65"/>
<evidence type="ECO:0000313" key="3">
    <source>
        <dbReference type="Proteomes" id="UP000092993"/>
    </source>
</evidence>
<dbReference type="GO" id="GO:0090173">
    <property type="term" value="P:regulation of synaptonemal complex assembly"/>
    <property type="evidence" value="ECO:0007669"/>
    <property type="project" value="InterPro"/>
</dbReference>
<dbReference type="PANTHER" id="PTHR40375">
    <property type="entry name" value="SPORULATION-SPECIFIC PROTEIN 22"/>
    <property type="match status" value="1"/>
</dbReference>
<organism evidence="2 3">
    <name type="scientific">Grifola frondosa</name>
    <name type="common">Maitake</name>
    <name type="synonym">Polyporus frondosus</name>
    <dbReference type="NCBI Taxonomy" id="5627"/>
    <lineage>
        <taxon>Eukaryota</taxon>
        <taxon>Fungi</taxon>
        <taxon>Dikarya</taxon>
        <taxon>Basidiomycota</taxon>
        <taxon>Agaricomycotina</taxon>
        <taxon>Agaricomycetes</taxon>
        <taxon>Polyporales</taxon>
        <taxon>Grifolaceae</taxon>
        <taxon>Grifola</taxon>
    </lineage>
</organism>
<keyword evidence="3" id="KW-1185">Reference proteome</keyword>
<dbReference type="EMBL" id="LUGG01000001">
    <property type="protein sequence ID" value="OBZ78675.1"/>
    <property type="molecule type" value="Genomic_DNA"/>
</dbReference>
<dbReference type="Pfam" id="PF08631">
    <property type="entry name" value="SPO22"/>
    <property type="match status" value="1"/>
</dbReference>
<dbReference type="Proteomes" id="UP000092993">
    <property type="component" value="Unassembled WGS sequence"/>
</dbReference>
<dbReference type="InterPro" id="IPR039057">
    <property type="entry name" value="Spo22/ZIP4"/>
</dbReference>
<reference evidence="2 3" key="1">
    <citation type="submission" date="2016-03" db="EMBL/GenBank/DDBJ databases">
        <title>Whole genome sequencing of Grifola frondosa 9006-11.</title>
        <authorList>
            <person name="Min B."/>
            <person name="Park H."/>
            <person name="Kim J.-G."/>
            <person name="Cho H."/>
            <person name="Oh Y.-L."/>
            <person name="Kong W.-S."/>
            <person name="Choi I.-G."/>
        </authorList>
    </citation>
    <scope>NUCLEOTIDE SEQUENCE [LARGE SCALE GENOMIC DNA]</scope>
    <source>
        <strain evidence="2 3">9006-11</strain>
    </source>
</reference>
<protein>
    <submittedName>
        <fullName evidence="2">Uncharacterized protein</fullName>
    </submittedName>
</protein>
<gene>
    <name evidence="2" type="ORF">A0H81_00255</name>
</gene>
<evidence type="ECO:0000256" key="1">
    <source>
        <dbReference type="ARBA" id="ARBA00023254"/>
    </source>
</evidence>
<dbReference type="STRING" id="5627.A0A1C7MP65"/>
<dbReference type="InterPro" id="IPR013940">
    <property type="entry name" value="Spo22/ZIP4/TEX11"/>
</dbReference>
<accession>A0A1C7MP65</accession>
<keyword evidence="1" id="KW-0469">Meiosis</keyword>